<accession>A0A061GS69</accession>
<name>A0A061GS69_THECC</name>
<evidence type="ECO:0000313" key="1">
    <source>
        <dbReference type="EMBL" id="EOY32022.1"/>
    </source>
</evidence>
<organism evidence="1 2">
    <name type="scientific">Theobroma cacao</name>
    <name type="common">Cacao</name>
    <name type="synonym">Cocoa</name>
    <dbReference type="NCBI Taxonomy" id="3641"/>
    <lineage>
        <taxon>Eukaryota</taxon>
        <taxon>Viridiplantae</taxon>
        <taxon>Streptophyta</taxon>
        <taxon>Embryophyta</taxon>
        <taxon>Tracheophyta</taxon>
        <taxon>Spermatophyta</taxon>
        <taxon>Magnoliopsida</taxon>
        <taxon>eudicotyledons</taxon>
        <taxon>Gunneridae</taxon>
        <taxon>Pentapetalae</taxon>
        <taxon>rosids</taxon>
        <taxon>malvids</taxon>
        <taxon>Malvales</taxon>
        <taxon>Malvaceae</taxon>
        <taxon>Byttnerioideae</taxon>
        <taxon>Theobroma</taxon>
    </lineage>
</organism>
<reference evidence="1 2" key="1">
    <citation type="journal article" date="2013" name="Genome Biol.">
        <title>The genome sequence of the most widely cultivated cacao type and its use to identify candidate genes regulating pod color.</title>
        <authorList>
            <person name="Motamayor J.C."/>
            <person name="Mockaitis K."/>
            <person name="Schmutz J."/>
            <person name="Haiminen N."/>
            <person name="Iii D.L."/>
            <person name="Cornejo O."/>
            <person name="Findley S.D."/>
            <person name="Zheng P."/>
            <person name="Utro F."/>
            <person name="Royaert S."/>
            <person name="Saski C."/>
            <person name="Jenkins J."/>
            <person name="Podicheti R."/>
            <person name="Zhao M."/>
            <person name="Scheffler B.E."/>
            <person name="Stack J.C."/>
            <person name="Feltus F.A."/>
            <person name="Mustiga G.M."/>
            <person name="Amores F."/>
            <person name="Phillips W."/>
            <person name="Marelli J.P."/>
            <person name="May G.D."/>
            <person name="Shapiro H."/>
            <person name="Ma J."/>
            <person name="Bustamante C.D."/>
            <person name="Schnell R.J."/>
            <person name="Main D."/>
            <person name="Gilbert D."/>
            <person name="Parida L."/>
            <person name="Kuhn D.N."/>
        </authorList>
    </citation>
    <scope>NUCLEOTIDE SEQUENCE [LARGE SCALE GENOMIC DNA]</scope>
    <source>
        <strain evidence="2">cv. Matina 1-6</strain>
    </source>
</reference>
<dbReference type="HOGENOM" id="CLU_2676104_0_0_1"/>
<dbReference type="InParanoid" id="A0A061GS69"/>
<dbReference type="Gramene" id="EOY32022">
    <property type="protein sequence ID" value="EOY32022"/>
    <property type="gene ID" value="TCM_039429"/>
</dbReference>
<dbReference type="EMBL" id="CM001887">
    <property type="protein sequence ID" value="EOY32022.1"/>
    <property type="molecule type" value="Genomic_DNA"/>
</dbReference>
<keyword evidence="2" id="KW-1185">Reference proteome</keyword>
<sequence length="75" mass="8569">MWCISKRQGWWGSLTCAWASNCEKSYNLQSPISNLVFPAPDTRSKTSFSLFVSTKISVRPFLSNQKIGHLQFIEI</sequence>
<dbReference type="Proteomes" id="UP000026915">
    <property type="component" value="Chromosome 9"/>
</dbReference>
<dbReference type="AlphaFoldDB" id="A0A061GS69"/>
<gene>
    <name evidence="1" type="ORF">TCM_039429</name>
</gene>
<protein>
    <submittedName>
        <fullName evidence="1">Uncharacterized protein</fullName>
    </submittedName>
</protein>
<evidence type="ECO:0000313" key="2">
    <source>
        <dbReference type="Proteomes" id="UP000026915"/>
    </source>
</evidence>
<proteinExistence type="predicted"/>